<evidence type="ECO:0000313" key="2">
    <source>
        <dbReference type="Proteomes" id="UP000283269"/>
    </source>
</evidence>
<comment type="caution">
    <text evidence="1">The sequence shown here is derived from an EMBL/GenBank/DDBJ whole genome shotgun (WGS) entry which is preliminary data.</text>
</comment>
<evidence type="ECO:0000313" key="1">
    <source>
        <dbReference type="EMBL" id="PPQ87945.1"/>
    </source>
</evidence>
<gene>
    <name evidence="1" type="ORF">CVT25_001130</name>
</gene>
<dbReference type="Proteomes" id="UP000283269">
    <property type="component" value="Unassembled WGS sequence"/>
</dbReference>
<accession>A0A409XB22</accession>
<dbReference type="InParanoid" id="A0A409XB22"/>
<name>A0A409XB22_PSICY</name>
<keyword evidence="2" id="KW-1185">Reference proteome</keyword>
<evidence type="ECO:0008006" key="3">
    <source>
        <dbReference type="Google" id="ProtNLM"/>
    </source>
</evidence>
<sequence length="479" mass="53256">MSIVPCLPQEIFDGIIDFLYDDRGSLFACSLASPKFVATSRHHLFSETTLIFAKFYRLLELLDAPWSSLANTISRLVITGDDGHKTSGQARLARKRALKLSGGVRKAYLPENIPRVHERLQRVSSVRLSDISPKDIPESFWTLLANMKGVKTVAAHRIGFQCPLSFFQFITSLPLLEKLSVSRPTITTSATQLAILQKQICEGGGGGVNILLPHPGTGPGFQMSLLDLRRTSQIPMLDQSLNASTVAGIAMLEWILVQIPRPSVKTLRLNLDYEHDMLNLLSKYFKAAGSQVENLCVVLPSCITALHDMSLIDLSPLTRIQHLHVEGLFMSHDPSAHVLEAFFRGFFAQIFSSSSLPMQNDAEVAAPPPLISKITFTLTMDAKNELSFFGMPDHAILQTFTWFSLPSIIEEALGAFPETLHKLDVQLRVRSTGISGREIGFSEDIIREGVWKRFTEQSRTLRVGFLPMLDRDGENDDLP</sequence>
<dbReference type="OrthoDB" id="2977329at2759"/>
<reference evidence="1 2" key="1">
    <citation type="journal article" date="2018" name="Evol. Lett.">
        <title>Horizontal gene cluster transfer increased hallucinogenic mushroom diversity.</title>
        <authorList>
            <person name="Reynolds H.T."/>
            <person name="Vijayakumar V."/>
            <person name="Gluck-Thaler E."/>
            <person name="Korotkin H.B."/>
            <person name="Matheny P.B."/>
            <person name="Slot J.C."/>
        </authorList>
    </citation>
    <scope>NUCLEOTIDE SEQUENCE [LARGE SCALE GENOMIC DNA]</scope>
    <source>
        <strain evidence="1 2">2631</strain>
    </source>
</reference>
<proteinExistence type="predicted"/>
<dbReference type="EMBL" id="NHYD01002182">
    <property type="protein sequence ID" value="PPQ87945.1"/>
    <property type="molecule type" value="Genomic_DNA"/>
</dbReference>
<protein>
    <recommendedName>
        <fullName evidence="3">F-box domain-containing protein</fullName>
    </recommendedName>
</protein>
<dbReference type="AlphaFoldDB" id="A0A409XB22"/>
<organism evidence="1 2">
    <name type="scientific">Psilocybe cyanescens</name>
    <dbReference type="NCBI Taxonomy" id="93625"/>
    <lineage>
        <taxon>Eukaryota</taxon>
        <taxon>Fungi</taxon>
        <taxon>Dikarya</taxon>
        <taxon>Basidiomycota</taxon>
        <taxon>Agaricomycotina</taxon>
        <taxon>Agaricomycetes</taxon>
        <taxon>Agaricomycetidae</taxon>
        <taxon>Agaricales</taxon>
        <taxon>Agaricineae</taxon>
        <taxon>Strophariaceae</taxon>
        <taxon>Psilocybe</taxon>
    </lineage>
</organism>
<dbReference type="STRING" id="93625.A0A409XB22"/>